<gene>
    <name evidence="1" type="ORF">MRB53_026188</name>
</gene>
<name>A0ACC2LIH3_PERAE</name>
<organism evidence="1 2">
    <name type="scientific">Persea americana</name>
    <name type="common">Avocado</name>
    <dbReference type="NCBI Taxonomy" id="3435"/>
    <lineage>
        <taxon>Eukaryota</taxon>
        <taxon>Viridiplantae</taxon>
        <taxon>Streptophyta</taxon>
        <taxon>Embryophyta</taxon>
        <taxon>Tracheophyta</taxon>
        <taxon>Spermatophyta</taxon>
        <taxon>Magnoliopsida</taxon>
        <taxon>Magnoliidae</taxon>
        <taxon>Laurales</taxon>
        <taxon>Lauraceae</taxon>
        <taxon>Persea</taxon>
    </lineage>
</organism>
<dbReference type="EMBL" id="CM056816">
    <property type="protein sequence ID" value="KAJ8632852.1"/>
    <property type="molecule type" value="Genomic_DNA"/>
</dbReference>
<keyword evidence="2" id="KW-1185">Reference proteome</keyword>
<protein>
    <submittedName>
        <fullName evidence="1">Uncharacterized protein</fullName>
    </submittedName>
</protein>
<dbReference type="Proteomes" id="UP001234297">
    <property type="component" value="Chromosome 8"/>
</dbReference>
<sequence>MQSCKGTGNVYFQGFVKLADFGVATKLTEADVSTHSVVGTPYCMAPEGRFCNKHKCSILGKVFHPRPLMKELCGMTRLMGKVFMFPTTCTSEYSHCKQCKHQLLSWLLLYINSGSNNEDYGQRGCDLRGNHNHRQPMRKIPMKKSQNISSSSKRIHKHSKNGTTNLR</sequence>
<comment type="caution">
    <text evidence="1">The sequence shown here is derived from an EMBL/GenBank/DDBJ whole genome shotgun (WGS) entry which is preliminary data.</text>
</comment>
<proteinExistence type="predicted"/>
<evidence type="ECO:0000313" key="1">
    <source>
        <dbReference type="EMBL" id="KAJ8632852.1"/>
    </source>
</evidence>
<evidence type="ECO:0000313" key="2">
    <source>
        <dbReference type="Proteomes" id="UP001234297"/>
    </source>
</evidence>
<accession>A0ACC2LIH3</accession>
<reference evidence="1 2" key="1">
    <citation type="journal article" date="2022" name="Hortic Res">
        <title>A haplotype resolved chromosomal level avocado genome allows analysis of novel avocado genes.</title>
        <authorList>
            <person name="Nath O."/>
            <person name="Fletcher S.J."/>
            <person name="Hayward A."/>
            <person name="Shaw L.M."/>
            <person name="Masouleh A.K."/>
            <person name="Furtado A."/>
            <person name="Henry R.J."/>
            <person name="Mitter N."/>
        </authorList>
    </citation>
    <scope>NUCLEOTIDE SEQUENCE [LARGE SCALE GENOMIC DNA]</scope>
    <source>
        <strain evidence="2">cv. Hass</strain>
    </source>
</reference>